<organism evidence="14 15">
    <name type="scientific">Kockovaella imperatae</name>
    <dbReference type="NCBI Taxonomy" id="4999"/>
    <lineage>
        <taxon>Eukaryota</taxon>
        <taxon>Fungi</taxon>
        <taxon>Dikarya</taxon>
        <taxon>Basidiomycota</taxon>
        <taxon>Agaricomycotina</taxon>
        <taxon>Tremellomycetes</taxon>
        <taxon>Tremellales</taxon>
        <taxon>Cuniculitremaceae</taxon>
        <taxon>Kockovaella</taxon>
    </lineage>
</organism>
<feature type="compositionally biased region" description="Low complexity" evidence="12">
    <location>
        <begin position="134"/>
        <end position="154"/>
    </location>
</feature>
<keyword evidence="6" id="KW-0694">RNA-binding</keyword>
<dbReference type="GO" id="GO:0004482">
    <property type="term" value="F:mRNA 5'-cap (guanine-N7-)-methyltransferase activity"/>
    <property type="evidence" value="ECO:0007669"/>
    <property type="project" value="UniProtKB-EC"/>
</dbReference>
<feature type="compositionally biased region" description="Basic and acidic residues" evidence="12">
    <location>
        <begin position="1"/>
        <end position="10"/>
    </location>
</feature>
<feature type="compositionally biased region" description="Basic and acidic residues" evidence="12">
    <location>
        <begin position="32"/>
        <end position="42"/>
    </location>
</feature>
<evidence type="ECO:0000313" key="14">
    <source>
        <dbReference type="EMBL" id="ORX33622.1"/>
    </source>
</evidence>
<keyword evidence="5" id="KW-0949">S-adenosyl-L-methionine</keyword>
<feature type="compositionally biased region" description="Low complexity" evidence="12">
    <location>
        <begin position="250"/>
        <end position="265"/>
    </location>
</feature>
<proteinExistence type="predicted"/>
<dbReference type="GeneID" id="33558983"/>
<evidence type="ECO:0000256" key="10">
    <source>
        <dbReference type="ARBA" id="ARBA00044712"/>
    </source>
</evidence>
<comment type="function">
    <text evidence="1">Responsible for methylating the 5'-cap structure of mRNAs.</text>
</comment>
<evidence type="ECO:0000313" key="15">
    <source>
        <dbReference type="Proteomes" id="UP000193218"/>
    </source>
</evidence>
<dbReference type="Pfam" id="PF03291">
    <property type="entry name" value="mRNA_G-N7_MeTrfase"/>
    <property type="match status" value="1"/>
</dbReference>
<keyword evidence="15" id="KW-1185">Reference proteome</keyword>
<comment type="caution">
    <text evidence="14">The sequence shown here is derived from an EMBL/GenBank/DDBJ whole genome shotgun (WGS) entry which is preliminary data.</text>
</comment>
<feature type="region of interest" description="Disordered" evidence="12">
    <location>
        <begin position="1"/>
        <end position="184"/>
    </location>
</feature>
<evidence type="ECO:0000256" key="8">
    <source>
        <dbReference type="ARBA" id="ARBA00032772"/>
    </source>
</evidence>
<feature type="compositionally biased region" description="Polar residues" evidence="12">
    <location>
        <begin position="87"/>
        <end position="107"/>
    </location>
</feature>
<keyword evidence="4" id="KW-0808">Transferase</keyword>
<feature type="region of interest" description="Disordered" evidence="12">
    <location>
        <begin position="363"/>
        <end position="456"/>
    </location>
</feature>
<dbReference type="EC" id="2.1.1.56" evidence="2"/>
<dbReference type="SUPFAM" id="SSF53335">
    <property type="entry name" value="S-adenosyl-L-methionine-dependent methyltransferases"/>
    <property type="match status" value="1"/>
</dbReference>
<keyword evidence="7" id="KW-0507">mRNA processing</keyword>
<dbReference type="InterPro" id="IPR004971">
    <property type="entry name" value="mRNA_G-N7_MeTrfase_dom"/>
</dbReference>
<evidence type="ECO:0000256" key="1">
    <source>
        <dbReference type="ARBA" id="ARBA00003378"/>
    </source>
</evidence>
<dbReference type="PANTHER" id="PTHR12189">
    <property type="entry name" value="MRNA GUANINE-7- METHYLTRANSFERASE"/>
    <property type="match status" value="1"/>
</dbReference>
<evidence type="ECO:0000256" key="5">
    <source>
        <dbReference type="ARBA" id="ARBA00022691"/>
    </source>
</evidence>
<evidence type="ECO:0000259" key="13">
    <source>
        <dbReference type="PROSITE" id="PS51562"/>
    </source>
</evidence>
<dbReference type="Gene3D" id="3.40.50.150">
    <property type="entry name" value="Vaccinia Virus protein VP39"/>
    <property type="match status" value="1"/>
</dbReference>
<dbReference type="STRING" id="4999.A0A1Y1U6K0"/>
<feature type="compositionally biased region" description="Basic and acidic residues" evidence="12">
    <location>
        <begin position="441"/>
        <end position="453"/>
    </location>
</feature>
<dbReference type="Proteomes" id="UP000193218">
    <property type="component" value="Unassembled WGS sequence"/>
</dbReference>
<feature type="compositionally biased region" description="Low complexity" evidence="12">
    <location>
        <begin position="370"/>
        <end position="383"/>
    </location>
</feature>
<dbReference type="RefSeq" id="XP_021867932.1">
    <property type="nucleotide sequence ID" value="XM_022017174.1"/>
</dbReference>
<reference evidence="14 15" key="1">
    <citation type="submission" date="2017-03" db="EMBL/GenBank/DDBJ databases">
        <title>Widespread Adenine N6-methylation of Active Genes in Fungi.</title>
        <authorList>
            <consortium name="DOE Joint Genome Institute"/>
            <person name="Mondo S.J."/>
            <person name="Dannebaum R.O."/>
            <person name="Kuo R.C."/>
            <person name="Louie K.B."/>
            <person name="Bewick A.J."/>
            <person name="Labutti K."/>
            <person name="Haridas S."/>
            <person name="Kuo A."/>
            <person name="Salamov A."/>
            <person name="Ahrendt S.R."/>
            <person name="Lau R."/>
            <person name="Bowen B.P."/>
            <person name="Lipzen A."/>
            <person name="Sullivan W."/>
            <person name="Andreopoulos W.B."/>
            <person name="Clum A."/>
            <person name="Lindquist E."/>
            <person name="Daum C."/>
            <person name="Northen T.R."/>
            <person name="Ramamoorthy G."/>
            <person name="Schmitz R.J."/>
            <person name="Gryganskyi A."/>
            <person name="Culley D."/>
            <person name="Magnuson J."/>
            <person name="James T.Y."/>
            <person name="O'Malley M.A."/>
            <person name="Stajich J.E."/>
            <person name="Spatafora J.W."/>
            <person name="Visel A."/>
            <person name="Grigoriev I.V."/>
        </authorList>
    </citation>
    <scope>NUCLEOTIDE SEQUENCE [LARGE SCALE GENOMIC DNA]</scope>
    <source>
        <strain evidence="14 15">NRRL Y-17943</strain>
    </source>
</reference>
<evidence type="ECO:0000256" key="11">
    <source>
        <dbReference type="ARBA" id="ARBA00049739"/>
    </source>
</evidence>
<evidence type="ECO:0000256" key="2">
    <source>
        <dbReference type="ARBA" id="ARBA00011926"/>
    </source>
</evidence>
<evidence type="ECO:0000256" key="7">
    <source>
        <dbReference type="ARBA" id="ARBA00023042"/>
    </source>
</evidence>
<comment type="catalytic activity">
    <reaction evidence="10">
        <text>a 5'-end (5'-triphosphoguanosine)-ribonucleoside in mRNA + S-adenosyl-L-methionine = a 5'-end (N(7)-methyl 5'-triphosphoguanosine)-ribonucleoside in mRNA + S-adenosyl-L-homocysteine</text>
        <dbReference type="Rhea" id="RHEA:67008"/>
        <dbReference type="Rhea" id="RHEA-COMP:17166"/>
        <dbReference type="Rhea" id="RHEA-COMP:17167"/>
        <dbReference type="ChEBI" id="CHEBI:57856"/>
        <dbReference type="ChEBI" id="CHEBI:59789"/>
        <dbReference type="ChEBI" id="CHEBI:156461"/>
        <dbReference type="ChEBI" id="CHEBI:167617"/>
        <dbReference type="EC" id="2.1.1.56"/>
    </reaction>
</comment>
<dbReference type="PROSITE" id="PS51562">
    <property type="entry name" value="RNA_CAP0_MT"/>
    <property type="match status" value="1"/>
</dbReference>
<dbReference type="InterPro" id="IPR029063">
    <property type="entry name" value="SAM-dependent_MTases_sf"/>
</dbReference>
<dbReference type="OrthoDB" id="10248867at2759"/>
<dbReference type="GO" id="GO:0003723">
    <property type="term" value="F:RNA binding"/>
    <property type="evidence" value="ECO:0007669"/>
    <property type="project" value="UniProtKB-KW"/>
</dbReference>
<sequence>MVYDPVRDRVVQSPLEASGSEQESWRKSATPVDDRYGRETEPRSYPPSFQHEHSPPGTYPVSRSTSGGLRGLLHDDDRAIRPGSGNGRVSSGTFEDQGSFGHHQSQAAGYHAVPPSQGRASIHGLLNSTPLAPPISHSSSASSHRTSSPSNNSPATGTRHRQDNASMVPVTPLSANPRFQSPYASVSPASAYIPLPPDTQFAVPDHLPGPSRRSLTMDPYGHRSTPHTVMYRSPSTSESPRGLPQPLPYSRPTSSSSQSFSHPSSLHGQHDSPHRTARILSEDFNQPRGPGPNRRETMPAIPVTSYSPSRPAMSEPPRSPSPLRTAPYDPYRFGEPTTVSLQPITSEEVAHLRLLAVENNPLRRKKRKPLPSWSGPSPSSRVPSETDISYFPPQSGELRRSTSRLSITPGPGYPPASDGAPTPTERNGKSQSLKRSASDMAQEHDTSRRKVSDSHYVGNAAQVADHYNARPDVGVQNRELSPIIGLKKFNNWIKSVLVGLFTHRPRGGPGAKVLDIGCGKGGDLQKWKQARIQLYVGMDIAATSIDQARDRFNRLNRPGFDAFFFAHDCYSQSIKDALPGYLANKDMYDNVSMQFCMHYAFESASKARMMIENVSRYLRPGGKFIGTVPDSELLLDRLKAIPEDEDLRFGNGCYSVQFEERRHKGLYGHAYHFYLEDAVDDVPEYIVDWENFVSLASEYRLKLIYKKSFHEILQEEKDSRDFGPLLGKMGVINPEDGSSQMDGDQWEAANLYMAFAFEKS</sequence>
<dbReference type="CDD" id="cd02440">
    <property type="entry name" value="AdoMet_MTases"/>
    <property type="match status" value="1"/>
</dbReference>
<keyword evidence="7" id="KW-0506">mRNA capping</keyword>
<keyword evidence="3" id="KW-0489">Methyltransferase</keyword>
<evidence type="ECO:0000256" key="6">
    <source>
        <dbReference type="ARBA" id="ARBA00022884"/>
    </source>
</evidence>
<dbReference type="AlphaFoldDB" id="A0A1Y1U6K0"/>
<evidence type="ECO:0000256" key="12">
    <source>
        <dbReference type="SAM" id="MobiDB-lite"/>
    </source>
</evidence>
<feature type="domain" description="MRNA cap 0 methyltransferase" evidence="13">
    <location>
        <begin position="481"/>
        <end position="760"/>
    </location>
</feature>
<dbReference type="PANTHER" id="PTHR12189:SF2">
    <property type="entry name" value="MRNA CAP GUANINE-N7 METHYLTRANSFERASE"/>
    <property type="match status" value="1"/>
</dbReference>
<evidence type="ECO:0000256" key="9">
    <source>
        <dbReference type="ARBA" id="ARBA00033387"/>
    </source>
</evidence>
<accession>A0A1Y1U6K0</accession>
<gene>
    <name evidence="14" type="ORF">BD324DRAFT_638930</name>
</gene>
<dbReference type="InterPro" id="IPR039753">
    <property type="entry name" value="RG7MT1"/>
</dbReference>
<evidence type="ECO:0000256" key="3">
    <source>
        <dbReference type="ARBA" id="ARBA00022603"/>
    </source>
</evidence>
<dbReference type="InParanoid" id="A0A1Y1U6K0"/>
<dbReference type="EMBL" id="NBSH01000018">
    <property type="protein sequence ID" value="ORX33622.1"/>
    <property type="molecule type" value="Genomic_DNA"/>
</dbReference>
<evidence type="ECO:0000256" key="4">
    <source>
        <dbReference type="ARBA" id="ARBA00022679"/>
    </source>
</evidence>
<name>A0A1Y1U6K0_9TREE</name>
<protein>
    <recommendedName>
        <fullName evidence="11">mRNA cap guanine-N(7) methyltransferase</fullName>
        <ecNumber evidence="2">2.1.1.56</ecNumber>
    </recommendedName>
    <alternativeName>
        <fullName evidence="8">mRNA (guanine-N(7))-methyltransferase</fullName>
    </alternativeName>
    <alternativeName>
        <fullName evidence="9">mRNA cap methyltransferase</fullName>
    </alternativeName>
</protein>
<feature type="region of interest" description="Disordered" evidence="12">
    <location>
        <begin position="200"/>
        <end position="331"/>
    </location>
</feature>
<dbReference type="GO" id="GO:0005634">
    <property type="term" value="C:nucleus"/>
    <property type="evidence" value="ECO:0007669"/>
    <property type="project" value="TreeGrafter"/>
</dbReference>